<evidence type="ECO:0000256" key="1">
    <source>
        <dbReference type="SAM" id="MobiDB-lite"/>
    </source>
</evidence>
<dbReference type="STRING" id="1082479.SAMN05216241_104138"/>
<organism evidence="2 3">
    <name type="scientific">Limimonas halophila</name>
    <dbReference type="NCBI Taxonomy" id="1082479"/>
    <lineage>
        <taxon>Bacteria</taxon>
        <taxon>Pseudomonadati</taxon>
        <taxon>Pseudomonadota</taxon>
        <taxon>Alphaproteobacteria</taxon>
        <taxon>Rhodospirillales</taxon>
        <taxon>Rhodovibrionaceae</taxon>
        <taxon>Limimonas</taxon>
    </lineage>
</organism>
<dbReference type="RefSeq" id="WP_090019526.1">
    <property type="nucleotide sequence ID" value="NZ_FNCE01000004.1"/>
</dbReference>
<dbReference type="AlphaFoldDB" id="A0A1G7QTL2"/>
<keyword evidence="3" id="KW-1185">Reference proteome</keyword>
<evidence type="ECO:0000313" key="3">
    <source>
        <dbReference type="Proteomes" id="UP000199415"/>
    </source>
</evidence>
<accession>A0A1G7QTL2</accession>
<name>A0A1G7QTL2_9PROT</name>
<dbReference type="Pfam" id="PF00300">
    <property type="entry name" value="His_Phos_1"/>
    <property type="match status" value="1"/>
</dbReference>
<dbReference type="SUPFAM" id="SSF53254">
    <property type="entry name" value="Phosphoglycerate mutase-like"/>
    <property type="match status" value="1"/>
</dbReference>
<protein>
    <submittedName>
        <fullName evidence="2">Phosphohistidine phosphatase, SixA</fullName>
    </submittedName>
</protein>
<dbReference type="InterPro" id="IPR013078">
    <property type="entry name" value="His_Pase_superF_clade-1"/>
</dbReference>
<dbReference type="GO" id="GO:0101006">
    <property type="term" value="F:protein histidine phosphatase activity"/>
    <property type="evidence" value="ECO:0007669"/>
    <property type="project" value="InterPro"/>
</dbReference>
<dbReference type="Proteomes" id="UP000199415">
    <property type="component" value="Unassembled WGS sequence"/>
</dbReference>
<dbReference type="Gene3D" id="3.40.50.1240">
    <property type="entry name" value="Phosphoglycerate mutase-like"/>
    <property type="match status" value="1"/>
</dbReference>
<sequence length="151" mass="15975">MQLVLVQHGQAVPKDQDPSRPLTDTGRRDADALASFLGRAEAVPPTVWHSGKPRARQTAETLSVGNAAAARDGLGPSDDVEPVAAELAERQSDLMIVGHQPFLGRLASRLLTGDPAGMTVAFEPGSAVGLDRTDEGWALAWMVRPGLFTRG</sequence>
<gene>
    <name evidence="2" type="ORF">SAMN05216241_104138</name>
</gene>
<feature type="region of interest" description="Disordered" evidence="1">
    <location>
        <begin position="6"/>
        <end position="29"/>
    </location>
</feature>
<proteinExistence type="predicted"/>
<dbReference type="InterPro" id="IPR029033">
    <property type="entry name" value="His_PPase_superfam"/>
</dbReference>
<dbReference type="SMART" id="SM00855">
    <property type="entry name" value="PGAM"/>
    <property type="match status" value="1"/>
</dbReference>
<dbReference type="GO" id="GO:0005737">
    <property type="term" value="C:cytoplasm"/>
    <property type="evidence" value="ECO:0007669"/>
    <property type="project" value="InterPro"/>
</dbReference>
<dbReference type="EMBL" id="FNCE01000004">
    <property type="protein sequence ID" value="SDG01794.1"/>
    <property type="molecule type" value="Genomic_DNA"/>
</dbReference>
<evidence type="ECO:0000313" key="2">
    <source>
        <dbReference type="EMBL" id="SDG01794.1"/>
    </source>
</evidence>
<dbReference type="InterPro" id="IPR004449">
    <property type="entry name" value="SixA"/>
</dbReference>
<dbReference type="CDD" id="cd07067">
    <property type="entry name" value="HP_PGM_like"/>
    <property type="match status" value="1"/>
</dbReference>
<dbReference type="OrthoDB" id="9810154at2"/>
<reference evidence="2 3" key="1">
    <citation type="submission" date="2016-10" db="EMBL/GenBank/DDBJ databases">
        <authorList>
            <person name="de Groot N.N."/>
        </authorList>
    </citation>
    <scope>NUCLEOTIDE SEQUENCE [LARGE SCALE GENOMIC DNA]</scope>
    <source>
        <strain evidence="2 3">DSM 25584</strain>
    </source>
</reference>
<dbReference type="NCBIfam" id="TIGR00249">
    <property type="entry name" value="sixA"/>
    <property type="match status" value="1"/>
</dbReference>